<organism evidence="2 3">
    <name type="scientific">Candidatus Nomurabacteria bacterium RIFCSPLOWO2_02_FULL_40_67</name>
    <dbReference type="NCBI Taxonomy" id="1801787"/>
    <lineage>
        <taxon>Bacteria</taxon>
        <taxon>Candidatus Nomuraibacteriota</taxon>
    </lineage>
</organism>
<gene>
    <name evidence="2" type="ORF">A3I23_02080</name>
</gene>
<evidence type="ECO:0008006" key="4">
    <source>
        <dbReference type="Google" id="ProtNLM"/>
    </source>
</evidence>
<dbReference type="Pfam" id="PF06210">
    <property type="entry name" value="DUF1003"/>
    <property type="match status" value="1"/>
</dbReference>
<proteinExistence type="predicted"/>
<dbReference type="InterPro" id="IPR010406">
    <property type="entry name" value="DUF1003"/>
</dbReference>
<dbReference type="PANTHER" id="PTHR41386">
    <property type="entry name" value="INTEGRAL MEMBRANE PROTEIN-RELATED"/>
    <property type="match status" value="1"/>
</dbReference>
<name>A0A1F6Y2L4_9BACT</name>
<keyword evidence="1" id="KW-0472">Membrane</keyword>
<evidence type="ECO:0000256" key="1">
    <source>
        <dbReference type="SAM" id="Phobius"/>
    </source>
</evidence>
<keyword evidence="1" id="KW-0812">Transmembrane</keyword>
<reference evidence="2 3" key="1">
    <citation type="journal article" date="2016" name="Nat. Commun.">
        <title>Thousands of microbial genomes shed light on interconnected biogeochemical processes in an aquifer system.</title>
        <authorList>
            <person name="Anantharaman K."/>
            <person name="Brown C.T."/>
            <person name="Hug L.A."/>
            <person name="Sharon I."/>
            <person name="Castelle C.J."/>
            <person name="Probst A.J."/>
            <person name="Thomas B.C."/>
            <person name="Singh A."/>
            <person name="Wilkins M.J."/>
            <person name="Karaoz U."/>
            <person name="Brodie E.L."/>
            <person name="Williams K.H."/>
            <person name="Hubbard S.S."/>
            <person name="Banfield J.F."/>
        </authorList>
    </citation>
    <scope>NUCLEOTIDE SEQUENCE [LARGE SCALE GENOMIC DNA]</scope>
</reference>
<dbReference type="Proteomes" id="UP000177693">
    <property type="component" value="Unassembled WGS sequence"/>
</dbReference>
<dbReference type="EMBL" id="MFVL01000033">
    <property type="protein sequence ID" value="OGJ00592.1"/>
    <property type="molecule type" value="Genomic_DNA"/>
</dbReference>
<dbReference type="PANTHER" id="PTHR41386:SF1">
    <property type="entry name" value="MEMBRANE PROTEIN"/>
    <property type="match status" value="1"/>
</dbReference>
<feature type="transmembrane region" description="Helical" evidence="1">
    <location>
        <begin position="30"/>
        <end position="52"/>
    </location>
</feature>
<protein>
    <recommendedName>
        <fullName evidence="4">DUF1003 domain-containing protein</fullName>
    </recommendedName>
</protein>
<feature type="transmembrane region" description="Helical" evidence="1">
    <location>
        <begin position="72"/>
        <end position="90"/>
    </location>
</feature>
<dbReference type="AlphaFoldDB" id="A0A1F6Y2L4"/>
<sequence>MHKNQTEKIFQSIKARSDFRRTRSERIADWMTTHFGSFTFLLLNLFFFLAWLAVNTNQIEGITAFDPFPFNLLTTFVSLEAIVLAIFVLISQNRNSKIDDLREETHLQLDIISEQEITKLMRMIALLLEKEGIDLSEDPELKKMILPVNEEEIEEKLKKEIF</sequence>
<comment type="caution">
    <text evidence="2">The sequence shown here is derived from an EMBL/GenBank/DDBJ whole genome shotgun (WGS) entry which is preliminary data.</text>
</comment>
<accession>A0A1F6Y2L4</accession>
<evidence type="ECO:0000313" key="3">
    <source>
        <dbReference type="Proteomes" id="UP000177693"/>
    </source>
</evidence>
<evidence type="ECO:0000313" key="2">
    <source>
        <dbReference type="EMBL" id="OGJ00592.1"/>
    </source>
</evidence>
<keyword evidence="1" id="KW-1133">Transmembrane helix</keyword>